<proteinExistence type="predicted"/>
<dbReference type="EMBL" id="CM042009">
    <property type="protein sequence ID" value="KAI3791882.1"/>
    <property type="molecule type" value="Genomic_DNA"/>
</dbReference>
<name>A0ACB9H8K9_CICIN</name>
<accession>A0ACB9H8K9</accession>
<protein>
    <submittedName>
        <fullName evidence="1">Uncharacterized protein</fullName>
    </submittedName>
</protein>
<dbReference type="Proteomes" id="UP001055811">
    <property type="component" value="Linkage Group LG01"/>
</dbReference>
<organism evidence="1 2">
    <name type="scientific">Cichorium intybus</name>
    <name type="common">Chicory</name>
    <dbReference type="NCBI Taxonomy" id="13427"/>
    <lineage>
        <taxon>Eukaryota</taxon>
        <taxon>Viridiplantae</taxon>
        <taxon>Streptophyta</taxon>
        <taxon>Embryophyta</taxon>
        <taxon>Tracheophyta</taxon>
        <taxon>Spermatophyta</taxon>
        <taxon>Magnoliopsida</taxon>
        <taxon>eudicotyledons</taxon>
        <taxon>Gunneridae</taxon>
        <taxon>Pentapetalae</taxon>
        <taxon>asterids</taxon>
        <taxon>campanulids</taxon>
        <taxon>Asterales</taxon>
        <taxon>Asteraceae</taxon>
        <taxon>Cichorioideae</taxon>
        <taxon>Cichorieae</taxon>
        <taxon>Cichoriinae</taxon>
        <taxon>Cichorium</taxon>
    </lineage>
</organism>
<reference evidence="1 2" key="2">
    <citation type="journal article" date="2022" name="Mol. Ecol. Resour.">
        <title>The genomes of chicory, endive, great burdock and yacon provide insights into Asteraceae paleo-polyploidization history and plant inulin production.</title>
        <authorList>
            <person name="Fan W."/>
            <person name="Wang S."/>
            <person name="Wang H."/>
            <person name="Wang A."/>
            <person name="Jiang F."/>
            <person name="Liu H."/>
            <person name="Zhao H."/>
            <person name="Xu D."/>
            <person name="Zhang Y."/>
        </authorList>
    </citation>
    <scope>NUCLEOTIDE SEQUENCE [LARGE SCALE GENOMIC DNA]</scope>
    <source>
        <strain evidence="2">cv. Punajuju</strain>
        <tissue evidence="1">Leaves</tissue>
    </source>
</reference>
<reference evidence="2" key="1">
    <citation type="journal article" date="2022" name="Mol. Ecol. Resour.">
        <title>The genomes of chicory, endive, great burdock and yacon provide insights into Asteraceae palaeo-polyploidization history and plant inulin production.</title>
        <authorList>
            <person name="Fan W."/>
            <person name="Wang S."/>
            <person name="Wang H."/>
            <person name="Wang A."/>
            <person name="Jiang F."/>
            <person name="Liu H."/>
            <person name="Zhao H."/>
            <person name="Xu D."/>
            <person name="Zhang Y."/>
        </authorList>
    </citation>
    <scope>NUCLEOTIDE SEQUENCE [LARGE SCALE GENOMIC DNA]</scope>
    <source>
        <strain evidence="2">cv. Punajuju</strain>
    </source>
</reference>
<gene>
    <name evidence="1" type="ORF">L2E82_05746</name>
</gene>
<comment type="caution">
    <text evidence="1">The sequence shown here is derived from an EMBL/GenBank/DDBJ whole genome shotgun (WGS) entry which is preliminary data.</text>
</comment>
<keyword evidence="2" id="KW-1185">Reference proteome</keyword>
<evidence type="ECO:0000313" key="1">
    <source>
        <dbReference type="EMBL" id="KAI3791882.1"/>
    </source>
</evidence>
<evidence type="ECO:0000313" key="2">
    <source>
        <dbReference type="Proteomes" id="UP001055811"/>
    </source>
</evidence>
<sequence length="97" mass="10451">MVKIELEAAEAVAGLAHFPANMSKSRGNDSVAERVKDECINVNSLFDTFPKCSINLYEDPQSEIEDIDRAIAISLAEEEGRGRHVIMKEGAGSGGTV</sequence>